<dbReference type="GO" id="GO:0005634">
    <property type="term" value="C:nucleus"/>
    <property type="evidence" value="ECO:0007669"/>
    <property type="project" value="UniProtKB-SubCell"/>
</dbReference>
<keyword evidence="11" id="KW-0539">Nucleus</keyword>
<evidence type="ECO:0000313" key="15">
    <source>
        <dbReference type="Proteomes" id="UP000677054"/>
    </source>
</evidence>
<protein>
    <recommendedName>
        <fullName evidence="3">Actin-related protein 8</fullName>
    </recommendedName>
</protein>
<evidence type="ECO:0000313" key="14">
    <source>
        <dbReference type="EMBL" id="CAD7246486.1"/>
    </source>
</evidence>
<dbReference type="OrthoDB" id="5572108at2759"/>
<dbReference type="SUPFAM" id="SSF53067">
    <property type="entry name" value="Actin-like ATPase domain"/>
    <property type="match status" value="2"/>
</dbReference>
<keyword evidence="7" id="KW-0805">Transcription regulation</keyword>
<dbReference type="InterPro" id="IPR004000">
    <property type="entry name" value="Actin"/>
</dbReference>
<evidence type="ECO:0000256" key="1">
    <source>
        <dbReference type="ARBA" id="ARBA00004123"/>
    </source>
</evidence>
<evidence type="ECO:0000256" key="3">
    <source>
        <dbReference type="ARBA" id="ARBA00021608"/>
    </source>
</evidence>
<evidence type="ECO:0000256" key="5">
    <source>
        <dbReference type="ARBA" id="ARBA00022763"/>
    </source>
</evidence>
<keyword evidence="10" id="KW-0234">DNA repair</keyword>
<evidence type="ECO:0000256" key="8">
    <source>
        <dbReference type="ARBA" id="ARBA00023163"/>
    </source>
</evidence>
<keyword evidence="15" id="KW-1185">Reference proteome</keyword>
<comment type="function">
    <text evidence="12">Plays an important role in the functional organization of mitotic chromosomes. Exhibits low basal ATPase activity, and unable to polymerize.</text>
</comment>
<dbReference type="CDD" id="cd10206">
    <property type="entry name" value="ASKHA_NBD_Arp8-like"/>
    <property type="match status" value="1"/>
</dbReference>
<dbReference type="Gene3D" id="3.90.640.10">
    <property type="entry name" value="Actin, Chain A, domain 4"/>
    <property type="match status" value="1"/>
</dbReference>
<evidence type="ECO:0000256" key="4">
    <source>
        <dbReference type="ARBA" id="ARBA00022741"/>
    </source>
</evidence>
<dbReference type="Pfam" id="PF00022">
    <property type="entry name" value="Actin"/>
    <property type="match status" value="1"/>
</dbReference>
<keyword evidence="5" id="KW-0227">DNA damage</keyword>
<name>A0A7R9A503_9CRUS</name>
<evidence type="ECO:0000256" key="12">
    <source>
        <dbReference type="ARBA" id="ARBA00025560"/>
    </source>
</evidence>
<dbReference type="Proteomes" id="UP000677054">
    <property type="component" value="Unassembled WGS sequence"/>
</dbReference>
<evidence type="ECO:0000256" key="6">
    <source>
        <dbReference type="ARBA" id="ARBA00022840"/>
    </source>
</evidence>
<gene>
    <name evidence="14" type="ORF">DSTB1V02_LOCUS6336</name>
</gene>
<evidence type="ECO:0000256" key="7">
    <source>
        <dbReference type="ARBA" id="ARBA00023015"/>
    </source>
</evidence>
<keyword evidence="8" id="KW-0804">Transcription</keyword>
<accession>A0A7R9A503</accession>
<comment type="subcellular location">
    <subcellularLocation>
        <location evidence="1">Nucleus</location>
    </subcellularLocation>
</comment>
<evidence type="ECO:0000256" key="2">
    <source>
        <dbReference type="ARBA" id="ARBA00007720"/>
    </source>
</evidence>
<comment type="similarity">
    <text evidence="2">Belongs to the actin family. ARP8 subfamily.</text>
</comment>
<dbReference type="FunFam" id="3.30.420.40:FF:000121">
    <property type="entry name" value="Actin-related protein 8"/>
    <property type="match status" value="1"/>
</dbReference>
<dbReference type="GO" id="GO:0005524">
    <property type="term" value="F:ATP binding"/>
    <property type="evidence" value="ECO:0007669"/>
    <property type="project" value="UniProtKB-KW"/>
</dbReference>
<keyword evidence="9" id="KW-0233">DNA recombination</keyword>
<dbReference type="InterPro" id="IPR043129">
    <property type="entry name" value="ATPase_NBD"/>
</dbReference>
<keyword evidence="4" id="KW-0547">Nucleotide-binding</keyword>
<feature type="compositionally biased region" description="Acidic residues" evidence="13">
    <location>
        <begin position="415"/>
        <end position="428"/>
    </location>
</feature>
<dbReference type="GO" id="GO:0006310">
    <property type="term" value="P:DNA recombination"/>
    <property type="evidence" value="ECO:0007669"/>
    <property type="project" value="UniProtKB-KW"/>
</dbReference>
<dbReference type="AlphaFoldDB" id="A0A7R9A503"/>
<feature type="region of interest" description="Disordered" evidence="13">
    <location>
        <begin position="407"/>
        <end position="435"/>
    </location>
</feature>
<dbReference type="EMBL" id="LR900665">
    <property type="protein sequence ID" value="CAD7246486.1"/>
    <property type="molecule type" value="Genomic_DNA"/>
</dbReference>
<evidence type="ECO:0000256" key="9">
    <source>
        <dbReference type="ARBA" id="ARBA00023172"/>
    </source>
</evidence>
<proteinExistence type="inferred from homology"/>
<dbReference type="Gene3D" id="3.30.420.40">
    <property type="match status" value="2"/>
</dbReference>
<reference evidence="14" key="1">
    <citation type="submission" date="2020-11" db="EMBL/GenBank/DDBJ databases">
        <authorList>
            <person name="Tran Van P."/>
        </authorList>
    </citation>
    <scope>NUCLEOTIDE SEQUENCE</scope>
</reference>
<evidence type="ECO:0000256" key="11">
    <source>
        <dbReference type="ARBA" id="ARBA00023242"/>
    </source>
</evidence>
<organism evidence="14">
    <name type="scientific">Darwinula stevensoni</name>
    <dbReference type="NCBI Taxonomy" id="69355"/>
    <lineage>
        <taxon>Eukaryota</taxon>
        <taxon>Metazoa</taxon>
        <taxon>Ecdysozoa</taxon>
        <taxon>Arthropoda</taxon>
        <taxon>Crustacea</taxon>
        <taxon>Oligostraca</taxon>
        <taxon>Ostracoda</taxon>
        <taxon>Podocopa</taxon>
        <taxon>Podocopida</taxon>
        <taxon>Darwinulocopina</taxon>
        <taxon>Darwinuloidea</taxon>
        <taxon>Darwinulidae</taxon>
        <taxon>Darwinula</taxon>
    </lineage>
</organism>
<dbReference type="SMART" id="SM00268">
    <property type="entry name" value="ACTIN"/>
    <property type="match status" value="1"/>
</dbReference>
<dbReference type="EMBL" id="CAJPEV010001148">
    <property type="protein sequence ID" value="CAG0891012.1"/>
    <property type="molecule type" value="Genomic_DNA"/>
</dbReference>
<keyword evidence="6" id="KW-0067">ATP-binding</keyword>
<evidence type="ECO:0000256" key="13">
    <source>
        <dbReference type="SAM" id="MobiDB-lite"/>
    </source>
</evidence>
<dbReference type="GO" id="GO:0006281">
    <property type="term" value="P:DNA repair"/>
    <property type="evidence" value="ECO:0007669"/>
    <property type="project" value="UniProtKB-KW"/>
</dbReference>
<dbReference type="PANTHER" id="PTHR11937">
    <property type="entry name" value="ACTIN"/>
    <property type="match status" value="1"/>
</dbReference>
<evidence type="ECO:0000256" key="10">
    <source>
        <dbReference type="ARBA" id="ARBA00023204"/>
    </source>
</evidence>
<sequence>MSFIREDISEPEQMKAQAIVVIHPGSQNLRIGRASDPKPVTVLHAIARRRKPEGTFHQDPSIAPAIKTVCYHFQDKGTLKKLEESRLSLSHLLQSCLMSNGKQRYATSSQQIASFNKGSKPVQADDATQSKCFLPDADTDCIIGNQILEMQEESLQDFNLHFPMKRGELNIHKGPSGTLTAIMADLQAIWEFSLSHYFSINLKDLKHYRAVLIIPDIYNRTHLKTLVHLLLKRIGFGGCFLVQDHVAGTFGAGLPHACVVDVGDQKTSISCVEDGISHVDTRVRLGFGGGDISQALHYLMKKCSIPFSPSNPVLPYESQLLHRFKEDFCHVNLDICGPQEKVILIERPGEKPVEHVIQVGDECLVAPLSMFQPDLLAITGEKEIQTQKPSVGDPDDPHDLLYLKETTRRGARGEEQDEDAEIDLEDSSVSEGQNGKTLDIPMGLDSAILWSIDQCPWDDLKRKMYSCVLVIGGGFKFHGVGTWLKNRLSLQIPYSHRPEVLDVVTRPKDMDPQMTVWKGAAIMSCLETAQELWISQKEWTRFSVKILREKVPFIW</sequence>